<feature type="transmembrane region" description="Helical" evidence="1">
    <location>
        <begin position="70"/>
        <end position="103"/>
    </location>
</feature>
<dbReference type="AlphaFoldDB" id="A0A511Z2Y5"/>
<dbReference type="Proteomes" id="UP000321901">
    <property type="component" value="Unassembled WGS sequence"/>
</dbReference>
<dbReference type="OrthoDB" id="2448731at2"/>
<feature type="transmembrane region" description="Helical" evidence="1">
    <location>
        <begin position="115"/>
        <end position="136"/>
    </location>
</feature>
<feature type="transmembrane region" description="Helical" evidence="1">
    <location>
        <begin position="156"/>
        <end position="174"/>
    </location>
</feature>
<sequence length="228" mass="26045">MFFDYRFWHYLTRPFELATHLQTGTMRNFHKRLYIVFLTGIILFAIRNSWGMNTEAITALMTTMTTTDYIIARFASLAGTIIWSIIYIAFHIFGVAIILSWITKIPSRQFVPLQVLMTGILLMEKAVIFIVFAIKGESVSLSFLSFGPLAVTVMENWYLILFLNQLTITSALIITLQYRFIRGFIADGKWREQLWMLIGVHVAMALITAAVAYIPFDAILNSLFGGGF</sequence>
<feature type="transmembrane region" description="Helical" evidence="1">
    <location>
        <begin position="33"/>
        <end position="50"/>
    </location>
</feature>
<evidence type="ECO:0000256" key="1">
    <source>
        <dbReference type="SAM" id="Phobius"/>
    </source>
</evidence>
<accession>A0A511Z2Y5</accession>
<evidence type="ECO:0008006" key="4">
    <source>
        <dbReference type="Google" id="ProtNLM"/>
    </source>
</evidence>
<gene>
    <name evidence="2" type="ORF">SLU01_00790</name>
</gene>
<name>A0A511Z2Y5_9BACL</name>
<keyword evidence="1" id="KW-0472">Membrane</keyword>
<keyword evidence="1" id="KW-1133">Transmembrane helix</keyword>
<keyword evidence="1" id="KW-0812">Transmembrane</keyword>
<keyword evidence="3" id="KW-1185">Reference proteome</keyword>
<protein>
    <recommendedName>
        <fullName evidence="4">Yip1 domain-containing protein</fullName>
    </recommendedName>
</protein>
<dbReference type="EMBL" id="BJYL01000002">
    <property type="protein sequence ID" value="GEN81767.1"/>
    <property type="molecule type" value="Genomic_DNA"/>
</dbReference>
<evidence type="ECO:0000313" key="3">
    <source>
        <dbReference type="Proteomes" id="UP000321901"/>
    </source>
</evidence>
<proteinExistence type="predicted"/>
<evidence type="ECO:0000313" key="2">
    <source>
        <dbReference type="EMBL" id="GEN81767.1"/>
    </source>
</evidence>
<dbReference type="RefSeq" id="WP_147054155.1">
    <property type="nucleotide sequence ID" value="NZ_BJYL01000002.1"/>
</dbReference>
<comment type="caution">
    <text evidence="2">The sequence shown here is derived from an EMBL/GenBank/DDBJ whole genome shotgun (WGS) entry which is preliminary data.</text>
</comment>
<feature type="transmembrane region" description="Helical" evidence="1">
    <location>
        <begin position="194"/>
        <end position="216"/>
    </location>
</feature>
<reference evidence="2 3" key="1">
    <citation type="submission" date="2019-07" db="EMBL/GenBank/DDBJ databases">
        <title>Whole genome shotgun sequence of Sporosarcina luteola NBRC 105378.</title>
        <authorList>
            <person name="Hosoyama A."/>
            <person name="Uohara A."/>
            <person name="Ohji S."/>
            <person name="Ichikawa N."/>
        </authorList>
    </citation>
    <scope>NUCLEOTIDE SEQUENCE [LARGE SCALE GENOMIC DNA]</scope>
    <source>
        <strain evidence="2 3">NBRC 105378</strain>
    </source>
</reference>
<organism evidence="2 3">
    <name type="scientific">Sporosarcina luteola</name>
    <dbReference type="NCBI Taxonomy" id="582850"/>
    <lineage>
        <taxon>Bacteria</taxon>
        <taxon>Bacillati</taxon>
        <taxon>Bacillota</taxon>
        <taxon>Bacilli</taxon>
        <taxon>Bacillales</taxon>
        <taxon>Caryophanaceae</taxon>
        <taxon>Sporosarcina</taxon>
    </lineage>
</organism>